<dbReference type="PROSITE" id="PS51194">
    <property type="entry name" value="HELICASE_CTER"/>
    <property type="match status" value="1"/>
</dbReference>
<evidence type="ECO:0000256" key="2">
    <source>
        <dbReference type="ARBA" id="ARBA00022723"/>
    </source>
</evidence>
<dbReference type="InterPro" id="IPR002464">
    <property type="entry name" value="DNA/RNA_helicase_DEAH_CS"/>
</dbReference>
<dbReference type="FunFam" id="3.40.50.300:FF:001389">
    <property type="entry name" value="ATP-dependent DNA helicase RecQ"/>
    <property type="match status" value="1"/>
</dbReference>
<evidence type="ECO:0000256" key="9">
    <source>
        <dbReference type="ARBA" id="ARBA00034617"/>
    </source>
</evidence>
<dbReference type="SMART" id="SM00487">
    <property type="entry name" value="DEXDc"/>
    <property type="match status" value="1"/>
</dbReference>
<keyword evidence="6" id="KW-0067">ATP-binding</keyword>
<dbReference type="GO" id="GO:0005737">
    <property type="term" value="C:cytoplasm"/>
    <property type="evidence" value="ECO:0007669"/>
    <property type="project" value="TreeGrafter"/>
</dbReference>
<dbReference type="InterPro" id="IPR004589">
    <property type="entry name" value="DNA_helicase_ATP-dep_RecQ"/>
</dbReference>
<accession>K0XPR2</accession>
<dbReference type="PATRIC" id="fig|742726.3.peg.27"/>
<dbReference type="GO" id="GO:0006310">
    <property type="term" value="P:DNA recombination"/>
    <property type="evidence" value="ECO:0007669"/>
    <property type="project" value="InterPro"/>
</dbReference>
<evidence type="ECO:0000313" key="15">
    <source>
        <dbReference type="EMBL" id="EJZ65860.1"/>
    </source>
</evidence>
<dbReference type="PROSITE" id="PS00690">
    <property type="entry name" value="DEAH_ATP_HELICASE"/>
    <property type="match status" value="1"/>
</dbReference>
<dbReference type="GeneID" id="77847408"/>
<gene>
    <name evidence="15" type="ORF">HMPREF9448_00029</name>
</gene>
<evidence type="ECO:0000256" key="5">
    <source>
        <dbReference type="ARBA" id="ARBA00022806"/>
    </source>
</evidence>
<sequence>MNEIIHEVLHKYWGYSQFRPMQEEIITSLLDGHDTLGLMPTGGGKSLTFQVPTLSREGICLVITPLVALMKDQVDNLRSRGIRAAYLHAGMTRREMIVTLDNCLYGRYKFLYISPERLDTELFIARIKGLPVSFIVVDEAHCISQWGYDFRPAYLKIADIRYILPEVPILALTATATPKVAEDIQRKLSFRNGQVFRTGFSRPNLSYVVRQGEDKLQQLLRILNRVPGSAIVYVRNRKRTKEVAEELRKAGISADFFHAGLNSEEKADKQQKWKADEIRVMVSTNAFGMGIDKPNVRVVVHIEMPNAPEEYFQEAGRAGRDGTRSYAVLLYARRDKATLHKRLTEEFPDKEFILKVYERVGNFLEIALGCGMDSIYEFNLKRFCTTFKYAATPVLNALKILTISGYIEFIEETDSLSRIMILVHKDELYELRESDPQTDRVLQCLLRSYTGLFADYTYIHEDLLCQRLGMNQQEVYESLLKLNRMHVLHYIPRRRTPYIVYTRERMEPRYVQITREAYEERRERMADRIKSMITYAISSRCRQQMLLEYFGEKADYECGYCDNCIERKKRETVSKNTPIQIAKEIQRLLGNGAISRNKIVESLPYPENEVIESLRFLQDEGFITACEDGIHYKNK</sequence>
<dbReference type="EMBL" id="ADLE01000001">
    <property type="protein sequence ID" value="EJZ65860.1"/>
    <property type="molecule type" value="Genomic_DNA"/>
</dbReference>
<dbReference type="eggNOG" id="COG0514">
    <property type="taxonomic scope" value="Bacteria"/>
</dbReference>
<protein>
    <recommendedName>
        <fullName evidence="11">ATP-dependent DNA helicase RecQ</fullName>
        <ecNumber evidence="10">5.6.2.4</ecNumber>
    </recommendedName>
    <alternativeName>
        <fullName evidence="12">DNA 3'-5' helicase RecQ</fullName>
    </alternativeName>
</protein>
<keyword evidence="5 15" id="KW-0347">Helicase</keyword>
<dbReference type="GO" id="GO:0046872">
    <property type="term" value="F:metal ion binding"/>
    <property type="evidence" value="ECO:0007669"/>
    <property type="project" value="UniProtKB-KW"/>
</dbReference>
<dbReference type="EC" id="5.6.2.4" evidence="10"/>
<dbReference type="PANTHER" id="PTHR13710:SF105">
    <property type="entry name" value="ATP-DEPENDENT DNA HELICASE Q1"/>
    <property type="match status" value="1"/>
</dbReference>
<dbReference type="PANTHER" id="PTHR13710">
    <property type="entry name" value="DNA HELICASE RECQ FAMILY MEMBER"/>
    <property type="match status" value="1"/>
</dbReference>
<evidence type="ECO:0000256" key="12">
    <source>
        <dbReference type="ARBA" id="ARBA00044550"/>
    </source>
</evidence>
<feature type="domain" description="Helicase C-terminal" evidence="14">
    <location>
        <begin position="215"/>
        <end position="364"/>
    </location>
</feature>
<dbReference type="GO" id="GO:0003677">
    <property type="term" value="F:DNA binding"/>
    <property type="evidence" value="ECO:0007669"/>
    <property type="project" value="UniProtKB-KW"/>
</dbReference>
<keyword evidence="4" id="KW-0378">Hydrolase</keyword>
<dbReference type="InterPro" id="IPR014001">
    <property type="entry name" value="Helicase_ATP-bd"/>
</dbReference>
<dbReference type="GO" id="GO:0043138">
    <property type="term" value="F:3'-5' DNA helicase activity"/>
    <property type="evidence" value="ECO:0007669"/>
    <property type="project" value="UniProtKB-EC"/>
</dbReference>
<dbReference type="SUPFAM" id="SSF52540">
    <property type="entry name" value="P-loop containing nucleoside triphosphate hydrolases"/>
    <property type="match status" value="1"/>
</dbReference>
<reference evidence="15 16" key="1">
    <citation type="submission" date="2012-08" db="EMBL/GenBank/DDBJ databases">
        <title>The Genome Sequence of Barnesiella intestinihominis YIT 11860.</title>
        <authorList>
            <consortium name="The Broad Institute Genome Sequencing Platform"/>
            <person name="Earl A."/>
            <person name="Ward D."/>
            <person name="Feldgarden M."/>
            <person name="Gevers D."/>
            <person name="Morotomi M."/>
            <person name="Walker B."/>
            <person name="Young S.K."/>
            <person name="Zeng Q."/>
            <person name="Gargeya S."/>
            <person name="Fitzgerald M."/>
            <person name="Haas B."/>
            <person name="Abouelleil A."/>
            <person name="Alvarado L."/>
            <person name="Arachchi H.M."/>
            <person name="Berlin A.M."/>
            <person name="Chapman S.B."/>
            <person name="Goldberg J."/>
            <person name="Griggs A."/>
            <person name="Gujja S."/>
            <person name="Hansen M."/>
            <person name="Howarth C."/>
            <person name="Imamovic A."/>
            <person name="Larimer J."/>
            <person name="McCowen C."/>
            <person name="Montmayeur A."/>
            <person name="Murphy C."/>
            <person name="Neiman D."/>
            <person name="Pearson M."/>
            <person name="Priest M."/>
            <person name="Roberts A."/>
            <person name="Saif S."/>
            <person name="Shea T."/>
            <person name="Sisk P."/>
            <person name="Sykes S."/>
            <person name="Wortman J."/>
            <person name="Nusbaum C."/>
            <person name="Birren B."/>
        </authorList>
    </citation>
    <scope>NUCLEOTIDE SEQUENCE [LARGE SCALE GENOMIC DNA]</scope>
    <source>
        <strain evidence="15 16">YIT 11860</strain>
    </source>
</reference>
<keyword evidence="8" id="KW-0413">Isomerase</keyword>
<dbReference type="HOGENOM" id="CLU_001103_9_7_10"/>
<evidence type="ECO:0000256" key="6">
    <source>
        <dbReference type="ARBA" id="ARBA00022840"/>
    </source>
</evidence>
<dbReference type="InterPro" id="IPR036388">
    <property type="entry name" value="WH-like_DNA-bd_sf"/>
</dbReference>
<keyword evidence="16" id="KW-1185">Reference proteome</keyword>
<evidence type="ECO:0000256" key="4">
    <source>
        <dbReference type="ARBA" id="ARBA00022801"/>
    </source>
</evidence>
<dbReference type="PROSITE" id="PS51192">
    <property type="entry name" value="HELICASE_ATP_BIND_1"/>
    <property type="match status" value="1"/>
</dbReference>
<dbReference type="GO" id="GO:0043590">
    <property type="term" value="C:bacterial nucleoid"/>
    <property type="evidence" value="ECO:0007669"/>
    <property type="project" value="TreeGrafter"/>
</dbReference>
<keyword evidence="7" id="KW-0238">DNA-binding</keyword>
<feature type="domain" description="Helicase ATP-binding" evidence="13">
    <location>
        <begin position="26"/>
        <end position="194"/>
    </location>
</feature>
<comment type="caution">
    <text evidence="15">The sequence shown here is derived from an EMBL/GenBank/DDBJ whole genome shotgun (WGS) entry which is preliminary data.</text>
</comment>
<dbReference type="GO" id="GO:0030894">
    <property type="term" value="C:replisome"/>
    <property type="evidence" value="ECO:0007669"/>
    <property type="project" value="TreeGrafter"/>
</dbReference>
<dbReference type="InterPro" id="IPR011545">
    <property type="entry name" value="DEAD/DEAH_box_helicase_dom"/>
</dbReference>
<keyword evidence="3" id="KW-0547">Nucleotide-binding</keyword>
<dbReference type="InterPro" id="IPR032284">
    <property type="entry name" value="RecQ_Zn-bd"/>
</dbReference>
<evidence type="ECO:0000256" key="7">
    <source>
        <dbReference type="ARBA" id="ARBA00023125"/>
    </source>
</evidence>
<evidence type="ECO:0000256" key="10">
    <source>
        <dbReference type="ARBA" id="ARBA00034808"/>
    </source>
</evidence>
<dbReference type="CDD" id="cd17920">
    <property type="entry name" value="DEXHc_RecQ"/>
    <property type="match status" value="1"/>
</dbReference>
<evidence type="ECO:0000259" key="13">
    <source>
        <dbReference type="PROSITE" id="PS51192"/>
    </source>
</evidence>
<dbReference type="InterPro" id="IPR027417">
    <property type="entry name" value="P-loop_NTPase"/>
</dbReference>
<dbReference type="SMART" id="SM00490">
    <property type="entry name" value="HELICc"/>
    <property type="match status" value="1"/>
</dbReference>
<proteinExistence type="inferred from homology"/>
<dbReference type="InterPro" id="IPR001650">
    <property type="entry name" value="Helicase_C-like"/>
</dbReference>
<evidence type="ECO:0000259" key="14">
    <source>
        <dbReference type="PROSITE" id="PS51194"/>
    </source>
</evidence>
<dbReference type="STRING" id="742726.HMPREF9448_00029"/>
<dbReference type="Pfam" id="PF00270">
    <property type="entry name" value="DEAD"/>
    <property type="match status" value="1"/>
</dbReference>
<comment type="similarity">
    <text evidence="1">Belongs to the helicase family. RecQ subfamily.</text>
</comment>
<dbReference type="Pfam" id="PF16124">
    <property type="entry name" value="RecQ_Zn_bind"/>
    <property type="match status" value="1"/>
</dbReference>
<evidence type="ECO:0000256" key="1">
    <source>
        <dbReference type="ARBA" id="ARBA00005446"/>
    </source>
</evidence>
<evidence type="ECO:0000256" key="3">
    <source>
        <dbReference type="ARBA" id="ARBA00022741"/>
    </source>
</evidence>
<dbReference type="NCBIfam" id="TIGR00614">
    <property type="entry name" value="recQ_fam"/>
    <property type="match status" value="1"/>
</dbReference>
<dbReference type="GO" id="GO:0009378">
    <property type="term" value="F:four-way junction helicase activity"/>
    <property type="evidence" value="ECO:0007669"/>
    <property type="project" value="TreeGrafter"/>
</dbReference>
<evidence type="ECO:0000313" key="16">
    <source>
        <dbReference type="Proteomes" id="UP000006044"/>
    </source>
</evidence>
<dbReference type="Pfam" id="PF00271">
    <property type="entry name" value="Helicase_C"/>
    <property type="match status" value="1"/>
</dbReference>
<dbReference type="Proteomes" id="UP000006044">
    <property type="component" value="Unassembled WGS sequence"/>
</dbReference>
<dbReference type="Gene3D" id="1.10.10.10">
    <property type="entry name" value="Winged helix-like DNA-binding domain superfamily/Winged helix DNA-binding domain"/>
    <property type="match status" value="1"/>
</dbReference>
<dbReference type="GO" id="GO:0005524">
    <property type="term" value="F:ATP binding"/>
    <property type="evidence" value="ECO:0007669"/>
    <property type="project" value="UniProtKB-KW"/>
</dbReference>
<dbReference type="GO" id="GO:0006281">
    <property type="term" value="P:DNA repair"/>
    <property type="evidence" value="ECO:0007669"/>
    <property type="project" value="TreeGrafter"/>
</dbReference>
<dbReference type="GO" id="GO:0016787">
    <property type="term" value="F:hydrolase activity"/>
    <property type="evidence" value="ECO:0007669"/>
    <property type="project" value="UniProtKB-KW"/>
</dbReference>
<keyword evidence="2" id="KW-0479">Metal-binding</keyword>
<comment type="catalytic activity">
    <reaction evidence="9">
        <text>Couples ATP hydrolysis with the unwinding of duplex DNA by translocating in the 3'-5' direction.</text>
        <dbReference type="EC" id="5.6.2.4"/>
    </reaction>
</comment>
<dbReference type="Gene3D" id="3.40.50.300">
    <property type="entry name" value="P-loop containing nucleotide triphosphate hydrolases"/>
    <property type="match status" value="2"/>
</dbReference>
<evidence type="ECO:0000256" key="11">
    <source>
        <dbReference type="ARBA" id="ARBA00044535"/>
    </source>
</evidence>
<dbReference type="AlphaFoldDB" id="K0XPR2"/>
<name>K0XPR2_9BACT</name>
<dbReference type="RefSeq" id="WP_008860664.1">
    <property type="nucleotide sequence ID" value="NZ_JH815203.1"/>
</dbReference>
<evidence type="ECO:0000256" key="8">
    <source>
        <dbReference type="ARBA" id="ARBA00023235"/>
    </source>
</evidence>
<dbReference type="OrthoDB" id="9763310at2"/>
<organism evidence="15 16">
    <name type="scientific">Barnesiella intestinihominis YIT 11860</name>
    <dbReference type="NCBI Taxonomy" id="742726"/>
    <lineage>
        <taxon>Bacteria</taxon>
        <taxon>Pseudomonadati</taxon>
        <taxon>Bacteroidota</taxon>
        <taxon>Bacteroidia</taxon>
        <taxon>Bacteroidales</taxon>
        <taxon>Barnesiellaceae</taxon>
        <taxon>Barnesiella</taxon>
    </lineage>
</organism>